<proteinExistence type="predicted"/>
<evidence type="ECO:0000313" key="2">
    <source>
        <dbReference type="EMBL" id="TWO63580.1"/>
    </source>
</evidence>
<dbReference type="OrthoDB" id="8903859at2"/>
<evidence type="ECO:0000313" key="3">
    <source>
        <dbReference type="Proteomes" id="UP000318199"/>
    </source>
</evidence>
<protein>
    <submittedName>
        <fullName evidence="2">Uncharacterized protein</fullName>
    </submittedName>
</protein>
<feature type="region of interest" description="Disordered" evidence="1">
    <location>
        <begin position="1"/>
        <end position="48"/>
    </location>
</feature>
<feature type="compositionally biased region" description="Basic and acidic residues" evidence="1">
    <location>
        <begin position="26"/>
        <end position="39"/>
    </location>
</feature>
<evidence type="ECO:0000256" key="1">
    <source>
        <dbReference type="SAM" id="MobiDB-lite"/>
    </source>
</evidence>
<organism evidence="2 3">
    <name type="scientific">Caenimonas sedimenti</name>
    <dbReference type="NCBI Taxonomy" id="2596921"/>
    <lineage>
        <taxon>Bacteria</taxon>
        <taxon>Pseudomonadati</taxon>
        <taxon>Pseudomonadota</taxon>
        <taxon>Betaproteobacteria</taxon>
        <taxon>Burkholderiales</taxon>
        <taxon>Comamonadaceae</taxon>
        <taxon>Caenimonas</taxon>
    </lineage>
</organism>
<dbReference type="Proteomes" id="UP000318199">
    <property type="component" value="Unassembled WGS sequence"/>
</dbReference>
<sequence>MNAEAREQAGVVTPEPPPSETLALRPSHELLKVPPERAEPVTPVPAAASSAPVAAPVAAHAQTQVPATPRPAPVAAAANAQTGTDGLDARPQVQVQFHPHSLTWVTGGLALLAGFGWVIERRRRRLLETDKDSVFWANAHQSGASIITTAGGLNDILPDSPDPAEAARAIYVTAIGETNSRREATLIDLHQLKGKLKRRRERGDNVAALLLLQQHLVDFRYTSPWVFLELLELYKVLDRQMEWEIARDAFKQRFGQNAPTWAAPSTEDTQLVEDRQLSEELALHWPYRESRMFILRWVLGDPTMRLKNSGPPLLGLGIYRDLMLLDSILDDVVVVRTQPADSLL</sequence>
<dbReference type="AlphaFoldDB" id="A0A562ZDF7"/>
<dbReference type="RefSeq" id="WP_145897442.1">
    <property type="nucleotide sequence ID" value="NZ_VOBQ01000035.1"/>
</dbReference>
<comment type="caution">
    <text evidence="2">The sequence shown here is derived from an EMBL/GenBank/DDBJ whole genome shotgun (WGS) entry which is preliminary data.</text>
</comment>
<name>A0A562ZDF7_9BURK</name>
<gene>
    <name evidence="2" type="ORF">FN976_28485</name>
</gene>
<reference evidence="2 3" key="1">
    <citation type="submission" date="2019-07" db="EMBL/GenBank/DDBJ databases">
        <title>Caenimonas sedimenti sp. nov., isolated from activated sludge.</title>
        <authorList>
            <person name="Xu J."/>
        </authorList>
    </citation>
    <scope>NUCLEOTIDE SEQUENCE [LARGE SCALE GENOMIC DNA]</scope>
    <source>
        <strain evidence="2 3">HX-9-20</strain>
    </source>
</reference>
<accession>A0A562ZDF7</accession>
<keyword evidence="3" id="KW-1185">Reference proteome</keyword>
<dbReference type="EMBL" id="VOBQ01000035">
    <property type="protein sequence ID" value="TWO63580.1"/>
    <property type="molecule type" value="Genomic_DNA"/>
</dbReference>